<protein>
    <submittedName>
        <fullName evidence="3">UspA domain protein</fullName>
    </submittedName>
</protein>
<dbReference type="Gene3D" id="3.40.50.620">
    <property type="entry name" value="HUPs"/>
    <property type="match status" value="1"/>
</dbReference>
<proteinExistence type="inferred from homology"/>
<keyword evidence="4" id="KW-1185">Reference proteome</keyword>
<dbReference type="PRINTS" id="PR01438">
    <property type="entry name" value="UNVRSLSTRESS"/>
</dbReference>
<dbReference type="RefSeq" id="WP_007413309.1">
    <property type="nucleotide sequence ID" value="NZ_ABOX02000004.1"/>
</dbReference>
<dbReference type="Pfam" id="PF00582">
    <property type="entry name" value="Usp"/>
    <property type="match status" value="1"/>
</dbReference>
<evidence type="ECO:0000313" key="4">
    <source>
        <dbReference type="Proteomes" id="UP000003688"/>
    </source>
</evidence>
<dbReference type="InterPro" id="IPR014729">
    <property type="entry name" value="Rossmann-like_a/b/a_fold"/>
</dbReference>
<evidence type="ECO:0000313" key="3">
    <source>
        <dbReference type="EMBL" id="EEF62429.1"/>
    </source>
</evidence>
<evidence type="ECO:0000256" key="1">
    <source>
        <dbReference type="ARBA" id="ARBA00008791"/>
    </source>
</evidence>
<gene>
    <name evidence="3" type="ORF">Cflav_PD5064</name>
</gene>
<name>B9XBW1_PEDPL</name>
<accession>B9XBW1</accession>
<dbReference type="SUPFAM" id="SSF52402">
    <property type="entry name" value="Adenine nucleotide alpha hydrolases-like"/>
    <property type="match status" value="1"/>
</dbReference>
<feature type="domain" description="UspA" evidence="2">
    <location>
        <begin position="1"/>
        <end position="138"/>
    </location>
</feature>
<sequence length="144" mass="16097">MYGKILVALENGQADESLLPHVTELAKQFNSHLLLVHVADGWVARNYDRLQLADSEEIIVDRNYLEQTAEKLRASGLQVTAHLAMGDPPTEILKTAERERCDLIAMTTHGHRLLADIFLGSTIHEVRHKTTIPILLVRAGTKRA</sequence>
<comment type="similarity">
    <text evidence="1">Belongs to the universal stress protein A family.</text>
</comment>
<dbReference type="EMBL" id="ABOX02000004">
    <property type="protein sequence ID" value="EEF62429.1"/>
    <property type="molecule type" value="Genomic_DNA"/>
</dbReference>
<evidence type="ECO:0000259" key="2">
    <source>
        <dbReference type="Pfam" id="PF00582"/>
    </source>
</evidence>
<dbReference type="AlphaFoldDB" id="B9XBW1"/>
<dbReference type="OrthoDB" id="9794782at2"/>
<dbReference type="PANTHER" id="PTHR46268:SF15">
    <property type="entry name" value="UNIVERSAL STRESS PROTEIN HP_0031"/>
    <property type="match status" value="1"/>
</dbReference>
<dbReference type="Proteomes" id="UP000003688">
    <property type="component" value="Unassembled WGS sequence"/>
</dbReference>
<organism evidence="3 4">
    <name type="scientific">Pedosphaera parvula (strain Ellin514)</name>
    <dbReference type="NCBI Taxonomy" id="320771"/>
    <lineage>
        <taxon>Bacteria</taxon>
        <taxon>Pseudomonadati</taxon>
        <taxon>Verrucomicrobiota</taxon>
        <taxon>Pedosphaerae</taxon>
        <taxon>Pedosphaerales</taxon>
        <taxon>Pedosphaeraceae</taxon>
        <taxon>Pedosphaera</taxon>
    </lineage>
</organism>
<dbReference type="PANTHER" id="PTHR46268">
    <property type="entry name" value="STRESS RESPONSE PROTEIN NHAX"/>
    <property type="match status" value="1"/>
</dbReference>
<dbReference type="STRING" id="320771.Cflav_PD5064"/>
<dbReference type="CDD" id="cd00293">
    <property type="entry name" value="USP-like"/>
    <property type="match status" value="1"/>
</dbReference>
<dbReference type="InterPro" id="IPR006016">
    <property type="entry name" value="UspA"/>
</dbReference>
<comment type="caution">
    <text evidence="3">The sequence shown here is derived from an EMBL/GenBank/DDBJ whole genome shotgun (WGS) entry which is preliminary data.</text>
</comment>
<dbReference type="InterPro" id="IPR006015">
    <property type="entry name" value="Universal_stress_UspA"/>
</dbReference>
<reference evidence="3 4" key="1">
    <citation type="journal article" date="2011" name="J. Bacteriol.">
        <title>Genome sequence of 'Pedosphaera parvula' Ellin514, an aerobic Verrucomicrobial isolate from pasture soil.</title>
        <authorList>
            <person name="Kant R."/>
            <person name="van Passel M.W."/>
            <person name="Sangwan P."/>
            <person name="Palva A."/>
            <person name="Lucas S."/>
            <person name="Copeland A."/>
            <person name="Lapidus A."/>
            <person name="Glavina Del Rio T."/>
            <person name="Dalin E."/>
            <person name="Tice H."/>
            <person name="Bruce D."/>
            <person name="Goodwin L."/>
            <person name="Pitluck S."/>
            <person name="Chertkov O."/>
            <person name="Larimer F.W."/>
            <person name="Land M.L."/>
            <person name="Hauser L."/>
            <person name="Brettin T.S."/>
            <person name="Detter J.C."/>
            <person name="Han S."/>
            <person name="de Vos W.M."/>
            <person name="Janssen P.H."/>
            <person name="Smidt H."/>
        </authorList>
    </citation>
    <scope>NUCLEOTIDE SEQUENCE [LARGE SCALE GENOMIC DNA]</scope>
    <source>
        <strain evidence="3 4">Ellin514</strain>
    </source>
</reference>